<dbReference type="AlphaFoldDB" id="A0A8H7WJJ1"/>
<comment type="caution">
    <text evidence="2">The sequence shown here is derived from an EMBL/GenBank/DDBJ whole genome shotgun (WGS) entry which is preliminary data.</text>
</comment>
<dbReference type="OrthoDB" id="3565051at2759"/>
<feature type="compositionally biased region" description="Pro residues" evidence="1">
    <location>
        <begin position="1"/>
        <end position="15"/>
    </location>
</feature>
<organism evidence="2 3">
    <name type="scientific">Cadophora malorum</name>
    <dbReference type="NCBI Taxonomy" id="108018"/>
    <lineage>
        <taxon>Eukaryota</taxon>
        <taxon>Fungi</taxon>
        <taxon>Dikarya</taxon>
        <taxon>Ascomycota</taxon>
        <taxon>Pezizomycotina</taxon>
        <taxon>Leotiomycetes</taxon>
        <taxon>Helotiales</taxon>
        <taxon>Ploettnerulaceae</taxon>
        <taxon>Cadophora</taxon>
    </lineage>
</organism>
<gene>
    <name evidence="2" type="ORF">IFR04_000840</name>
</gene>
<evidence type="ECO:0000313" key="2">
    <source>
        <dbReference type="EMBL" id="KAG4425896.1"/>
    </source>
</evidence>
<dbReference type="Proteomes" id="UP000664132">
    <property type="component" value="Unassembled WGS sequence"/>
</dbReference>
<accession>A0A8H7WJJ1</accession>
<feature type="region of interest" description="Disordered" evidence="1">
    <location>
        <begin position="1"/>
        <end position="29"/>
    </location>
</feature>
<reference evidence="2" key="1">
    <citation type="submission" date="2021-02" db="EMBL/GenBank/DDBJ databases">
        <title>Genome sequence Cadophora malorum strain M34.</title>
        <authorList>
            <person name="Stefanovic E."/>
            <person name="Vu D."/>
            <person name="Scully C."/>
            <person name="Dijksterhuis J."/>
            <person name="Roader J."/>
            <person name="Houbraken J."/>
        </authorList>
    </citation>
    <scope>NUCLEOTIDE SEQUENCE</scope>
    <source>
        <strain evidence="2">M34</strain>
    </source>
</reference>
<dbReference type="EMBL" id="JAFJYH010000006">
    <property type="protein sequence ID" value="KAG4425896.1"/>
    <property type="molecule type" value="Genomic_DNA"/>
</dbReference>
<keyword evidence="3" id="KW-1185">Reference proteome</keyword>
<protein>
    <submittedName>
        <fullName evidence="2">Uncharacterized protein</fullName>
    </submittedName>
</protein>
<proteinExistence type="predicted"/>
<evidence type="ECO:0000256" key="1">
    <source>
        <dbReference type="SAM" id="MobiDB-lite"/>
    </source>
</evidence>
<evidence type="ECO:0000313" key="3">
    <source>
        <dbReference type="Proteomes" id="UP000664132"/>
    </source>
</evidence>
<sequence length="103" mass="10976">MNPTTPPPPRPPTSPPGASKQPPRALLAPPGPEALALAVARRAATDAAIEAAVAIYNAGGDPVGEREDEIMVENMGRSEEDIRELIETDEILMGLRMRGLVRR</sequence>
<name>A0A8H7WJJ1_9HELO</name>